<accession>A0A812KD89</accession>
<dbReference type="PANTHER" id="PTHR13748:SF62">
    <property type="entry name" value="COBW DOMAIN-CONTAINING PROTEIN"/>
    <property type="match status" value="1"/>
</dbReference>
<name>A0A812KD89_9DINO</name>
<dbReference type="InterPro" id="IPR051316">
    <property type="entry name" value="Zinc-reg_GTPase_activator"/>
</dbReference>
<dbReference type="Gene3D" id="3.40.50.300">
    <property type="entry name" value="P-loop containing nucleotide triphosphate hydrolases"/>
    <property type="match status" value="1"/>
</dbReference>
<feature type="non-terminal residue" evidence="2">
    <location>
        <position position="1"/>
    </location>
</feature>
<evidence type="ECO:0000259" key="1">
    <source>
        <dbReference type="Pfam" id="PF02492"/>
    </source>
</evidence>
<dbReference type="AlphaFoldDB" id="A0A812KD89"/>
<reference evidence="2" key="1">
    <citation type="submission" date="2021-02" db="EMBL/GenBank/DDBJ databases">
        <authorList>
            <person name="Dougan E. K."/>
            <person name="Rhodes N."/>
            <person name="Thang M."/>
            <person name="Chan C."/>
        </authorList>
    </citation>
    <scope>NUCLEOTIDE SEQUENCE</scope>
</reference>
<dbReference type="EMBL" id="CAJNDS010000670">
    <property type="protein sequence ID" value="CAE7227210.1"/>
    <property type="molecule type" value="Genomic_DNA"/>
</dbReference>
<gene>
    <name evidence="2" type="ORF">SNAT2548_LOCUS8932</name>
</gene>
<dbReference type="InterPro" id="IPR027417">
    <property type="entry name" value="P-loop_NTPase"/>
</dbReference>
<dbReference type="PANTHER" id="PTHR13748">
    <property type="entry name" value="COBW-RELATED"/>
    <property type="match status" value="1"/>
</dbReference>
<evidence type="ECO:0000313" key="2">
    <source>
        <dbReference type="EMBL" id="CAE7227210.1"/>
    </source>
</evidence>
<dbReference type="InterPro" id="IPR003495">
    <property type="entry name" value="CobW/HypB/UreG_nucleotide-bd"/>
</dbReference>
<dbReference type="Proteomes" id="UP000604046">
    <property type="component" value="Unassembled WGS sequence"/>
</dbReference>
<keyword evidence="3" id="KW-1185">Reference proteome</keyword>
<dbReference type="SUPFAM" id="SSF52540">
    <property type="entry name" value="P-loop containing nucleoside triphosphate hydrolases"/>
    <property type="match status" value="1"/>
</dbReference>
<feature type="domain" description="CobW/HypB/UreG nucleotide-binding" evidence="1">
    <location>
        <begin position="37"/>
        <end position="119"/>
    </location>
</feature>
<protein>
    <recommendedName>
        <fullName evidence="1">CobW/HypB/UreG nucleotide-binding domain-containing protein</fullName>
    </recommendedName>
</protein>
<dbReference type="Pfam" id="PF02492">
    <property type="entry name" value="cobW"/>
    <property type="match status" value="1"/>
</dbReference>
<dbReference type="GO" id="GO:0005737">
    <property type="term" value="C:cytoplasm"/>
    <property type="evidence" value="ECO:0007669"/>
    <property type="project" value="TreeGrafter"/>
</dbReference>
<proteinExistence type="predicted"/>
<evidence type="ECO:0000313" key="3">
    <source>
        <dbReference type="Proteomes" id="UP000604046"/>
    </source>
</evidence>
<organism evidence="2 3">
    <name type="scientific">Symbiodinium natans</name>
    <dbReference type="NCBI Taxonomy" id="878477"/>
    <lineage>
        <taxon>Eukaryota</taxon>
        <taxon>Sar</taxon>
        <taxon>Alveolata</taxon>
        <taxon>Dinophyceae</taxon>
        <taxon>Suessiales</taxon>
        <taxon>Symbiodiniaceae</taxon>
        <taxon>Symbiodinium</taxon>
    </lineage>
</organism>
<dbReference type="OrthoDB" id="258627at2759"/>
<comment type="caution">
    <text evidence="2">The sequence shown here is derived from an EMBL/GenBank/DDBJ whole genome shotgun (WGS) entry which is preliminary data.</text>
</comment>
<sequence length="122" mass="13313">MNGAHRSVTFTAALLMRLCDKPASEVMNCISSCHNIVDQKLLATETPRAGVQHAERTTETVVEMNNGCICCTLRGDFIQGMQKVLKEVQARGSHLDGVLIETTGLADPSPIASTFFLDKFMQ</sequence>